<accession>A0ABW3N9U1</accession>
<evidence type="ECO:0008006" key="3">
    <source>
        <dbReference type="Google" id="ProtNLM"/>
    </source>
</evidence>
<comment type="caution">
    <text evidence="1">The sequence shown here is derived from an EMBL/GenBank/DDBJ whole genome shotgun (WGS) entry which is preliminary data.</text>
</comment>
<dbReference type="Gene3D" id="3.30.470.20">
    <property type="entry name" value="ATP-grasp fold, B domain"/>
    <property type="match status" value="1"/>
</dbReference>
<reference evidence="2" key="1">
    <citation type="journal article" date="2019" name="Int. J. Syst. Evol. Microbiol.">
        <title>The Global Catalogue of Microorganisms (GCM) 10K type strain sequencing project: providing services to taxonomists for standard genome sequencing and annotation.</title>
        <authorList>
            <consortium name="The Broad Institute Genomics Platform"/>
            <consortium name="The Broad Institute Genome Sequencing Center for Infectious Disease"/>
            <person name="Wu L."/>
            <person name="Ma J."/>
        </authorList>
    </citation>
    <scope>NUCLEOTIDE SEQUENCE [LARGE SCALE GENOMIC DNA]</scope>
    <source>
        <strain evidence="2">CCUG 56608</strain>
    </source>
</reference>
<evidence type="ECO:0000313" key="1">
    <source>
        <dbReference type="EMBL" id="MFD1064427.1"/>
    </source>
</evidence>
<name>A0ABW3N9U1_9BACI</name>
<gene>
    <name evidence="1" type="ORF">ACFQ19_00175</name>
</gene>
<dbReference type="EMBL" id="JBHTKK010000001">
    <property type="protein sequence ID" value="MFD1064427.1"/>
    <property type="molecule type" value="Genomic_DNA"/>
</dbReference>
<dbReference type="RefSeq" id="WP_379589825.1">
    <property type="nucleotide sequence ID" value="NZ_JBHTKK010000001.1"/>
</dbReference>
<dbReference type="Proteomes" id="UP001597041">
    <property type="component" value="Unassembled WGS sequence"/>
</dbReference>
<dbReference type="PANTHER" id="PTHR21621">
    <property type="entry name" value="RIBOSOMAL PROTEIN S6 MODIFICATION PROTEIN"/>
    <property type="match status" value="1"/>
</dbReference>
<protein>
    <recommendedName>
        <fullName evidence="3">ATP-grasp domain-containing protein</fullName>
    </recommendedName>
</protein>
<dbReference type="SUPFAM" id="SSF56059">
    <property type="entry name" value="Glutathione synthetase ATP-binding domain-like"/>
    <property type="match status" value="1"/>
</dbReference>
<organism evidence="1 2">
    <name type="scientific">Oceanobacillus locisalsi</name>
    <dbReference type="NCBI Taxonomy" id="546107"/>
    <lineage>
        <taxon>Bacteria</taxon>
        <taxon>Bacillati</taxon>
        <taxon>Bacillota</taxon>
        <taxon>Bacilli</taxon>
        <taxon>Bacillales</taxon>
        <taxon>Bacillaceae</taxon>
        <taxon>Oceanobacillus</taxon>
    </lineage>
</organism>
<sequence>MNIKETTGRGLSTSNRMLAEEAYRRGITFEILPKKRFKMTDGKKSYIIRRGRISPAYNTRLAVKLTKYKNATSNFLRGLGYSAPENAVFFKHQVDRAWKWAEDILPVVLKPNDGIMGKLVFVQIDTYEEFKACFEKIAEVRNEILIEQFVEGEEYRFTFVKNEVVAVAKRVSANVVGDGVKNMEQLIIYKNEQRAQRKNPLHKKLDMGEESERVLKKQGLTFNDVPEKGQTVLSQK</sequence>
<keyword evidence="2" id="KW-1185">Reference proteome</keyword>
<dbReference type="PANTHER" id="PTHR21621:SF0">
    <property type="entry name" value="BETA-CITRYLGLUTAMATE SYNTHASE B-RELATED"/>
    <property type="match status" value="1"/>
</dbReference>
<evidence type="ECO:0000313" key="2">
    <source>
        <dbReference type="Proteomes" id="UP001597041"/>
    </source>
</evidence>
<proteinExistence type="predicted"/>